<gene>
    <name evidence="13" type="ORF">DVJ77_13990</name>
</gene>
<keyword evidence="9" id="KW-0902">Two-component regulatory system</keyword>
<comment type="catalytic activity">
    <reaction evidence="1">
        <text>ATP + protein L-histidine = ADP + protein N-phospho-L-histidine.</text>
        <dbReference type="EC" id="2.7.13.3"/>
    </reaction>
</comment>
<dbReference type="Gene3D" id="1.10.287.130">
    <property type="match status" value="1"/>
</dbReference>
<dbReference type="PANTHER" id="PTHR45436">
    <property type="entry name" value="SENSOR HISTIDINE KINASE YKOH"/>
    <property type="match status" value="1"/>
</dbReference>
<dbReference type="Gene3D" id="3.30.565.10">
    <property type="entry name" value="Histidine kinase-like ATPase, C-terminal domain"/>
    <property type="match status" value="1"/>
</dbReference>
<keyword evidence="14" id="KW-1185">Reference proteome</keyword>
<feature type="domain" description="Histidine kinase" evidence="12">
    <location>
        <begin position="223"/>
        <end position="423"/>
    </location>
</feature>
<dbReference type="Pfam" id="PF02518">
    <property type="entry name" value="HATPase_c"/>
    <property type="match status" value="1"/>
</dbReference>
<keyword evidence="6 11" id="KW-0812">Transmembrane</keyword>
<evidence type="ECO:0000256" key="3">
    <source>
        <dbReference type="ARBA" id="ARBA00012438"/>
    </source>
</evidence>
<evidence type="ECO:0000256" key="11">
    <source>
        <dbReference type="SAM" id="Phobius"/>
    </source>
</evidence>
<evidence type="ECO:0000256" key="6">
    <source>
        <dbReference type="ARBA" id="ARBA00022692"/>
    </source>
</evidence>
<keyword evidence="8 11" id="KW-1133">Transmembrane helix</keyword>
<evidence type="ECO:0000256" key="7">
    <source>
        <dbReference type="ARBA" id="ARBA00022777"/>
    </source>
</evidence>
<dbReference type="GO" id="GO:0000155">
    <property type="term" value="F:phosphorelay sensor kinase activity"/>
    <property type="evidence" value="ECO:0007669"/>
    <property type="project" value="InterPro"/>
</dbReference>
<evidence type="ECO:0000256" key="5">
    <source>
        <dbReference type="ARBA" id="ARBA00022679"/>
    </source>
</evidence>
<sequence length="429" mass="46417">MIVGLLWMSGSMMTLESEDDVFNALREAVTRDADGGLSLRPTSALNRLRTDVPDLWFVVRDDHGHVVSEGSVPPEYARIGDALNAIGQGRLGWNMGDPARPTAQVRRILTPAGTVHAMTGPGGQVPLWRVLVSTMLVLVAFIFPAILLMALATLVATPIVVRRTMKGLDQAAADAGRIDVEQRGVRLATTDVPTEAMPLVDAVNAALGRLDEGYARQQRFLMDAAHELRTPIAILQTRLEGAVANPENARLLEDVARLANLAEQMLDLQRLDQQAITFASVDLVATVQRVAADLAPLVIAAGYTIAFEADTAQILLQADRSALERALANLVQNAIQHGGRRGTISLRVHSDRTIEVADEGGGVAPDHRERIFEPFHRVQPLDRGVGLGLHLVREIVRRHGGRISVHDEPLGGACFRLSFPIAAPVARFS</sequence>
<dbReference type="EMBL" id="QQAH01000012">
    <property type="protein sequence ID" value="RDD81085.1"/>
    <property type="molecule type" value="Genomic_DNA"/>
</dbReference>
<comment type="caution">
    <text evidence="13">The sequence shown here is derived from an EMBL/GenBank/DDBJ whole genome shotgun (WGS) entry which is preliminary data.</text>
</comment>
<comment type="subcellular location">
    <subcellularLocation>
        <location evidence="2">Membrane</location>
        <topology evidence="2">Multi-pass membrane protein</topology>
    </subcellularLocation>
</comment>
<evidence type="ECO:0000313" key="14">
    <source>
        <dbReference type="Proteomes" id="UP000253782"/>
    </source>
</evidence>
<evidence type="ECO:0000256" key="4">
    <source>
        <dbReference type="ARBA" id="ARBA00022553"/>
    </source>
</evidence>
<keyword evidence="4" id="KW-0597">Phosphoprotein</keyword>
<dbReference type="InterPro" id="IPR036890">
    <property type="entry name" value="HATPase_C_sf"/>
</dbReference>
<dbReference type="PRINTS" id="PR00344">
    <property type="entry name" value="BCTRLSENSOR"/>
</dbReference>
<reference evidence="13 14" key="1">
    <citation type="submission" date="2018-07" db="EMBL/GenBank/DDBJ databases">
        <title>Dyella tabacisoli L4-6T, whole genome shotgun sequence.</title>
        <authorList>
            <person name="Zhou X.-K."/>
            <person name="Li W.-J."/>
            <person name="Duan Y.-Q."/>
        </authorList>
    </citation>
    <scope>NUCLEOTIDE SEQUENCE [LARGE SCALE GENOMIC DNA]</scope>
    <source>
        <strain evidence="13 14">L4-6</strain>
    </source>
</reference>
<evidence type="ECO:0000256" key="9">
    <source>
        <dbReference type="ARBA" id="ARBA00023012"/>
    </source>
</evidence>
<dbReference type="PANTHER" id="PTHR45436:SF15">
    <property type="entry name" value="SENSOR HISTIDINE KINASE CUSS"/>
    <property type="match status" value="1"/>
</dbReference>
<keyword evidence="7 13" id="KW-0418">Kinase</keyword>
<dbReference type="InterPro" id="IPR005467">
    <property type="entry name" value="His_kinase_dom"/>
</dbReference>
<dbReference type="OrthoDB" id="9804645at2"/>
<dbReference type="InterPro" id="IPR003661">
    <property type="entry name" value="HisK_dim/P_dom"/>
</dbReference>
<name>A0A369ULX3_9GAMM</name>
<keyword evidence="10 11" id="KW-0472">Membrane</keyword>
<dbReference type="CDD" id="cd00075">
    <property type="entry name" value="HATPase"/>
    <property type="match status" value="1"/>
</dbReference>
<dbReference type="InterPro" id="IPR003594">
    <property type="entry name" value="HATPase_dom"/>
</dbReference>
<dbReference type="Proteomes" id="UP000253782">
    <property type="component" value="Unassembled WGS sequence"/>
</dbReference>
<accession>A0A369ULX3</accession>
<dbReference type="AlphaFoldDB" id="A0A369ULX3"/>
<feature type="transmembrane region" description="Helical" evidence="11">
    <location>
        <begin position="135"/>
        <end position="161"/>
    </location>
</feature>
<dbReference type="SMART" id="SM00387">
    <property type="entry name" value="HATPase_c"/>
    <property type="match status" value="1"/>
</dbReference>
<dbReference type="Pfam" id="PF00512">
    <property type="entry name" value="HisKA"/>
    <property type="match status" value="1"/>
</dbReference>
<dbReference type="GO" id="GO:0005886">
    <property type="term" value="C:plasma membrane"/>
    <property type="evidence" value="ECO:0007669"/>
    <property type="project" value="TreeGrafter"/>
</dbReference>
<dbReference type="SMART" id="SM00388">
    <property type="entry name" value="HisKA"/>
    <property type="match status" value="1"/>
</dbReference>
<evidence type="ECO:0000256" key="10">
    <source>
        <dbReference type="ARBA" id="ARBA00023136"/>
    </source>
</evidence>
<evidence type="ECO:0000313" key="13">
    <source>
        <dbReference type="EMBL" id="RDD81085.1"/>
    </source>
</evidence>
<dbReference type="EC" id="2.7.13.3" evidence="3"/>
<dbReference type="CDD" id="cd00082">
    <property type="entry name" value="HisKA"/>
    <property type="match status" value="1"/>
</dbReference>
<protein>
    <recommendedName>
        <fullName evidence="3">histidine kinase</fullName>
        <ecNumber evidence="3">2.7.13.3</ecNumber>
    </recommendedName>
</protein>
<proteinExistence type="predicted"/>
<dbReference type="InterPro" id="IPR036097">
    <property type="entry name" value="HisK_dim/P_sf"/>
</dbReference>
<evidence type="ECO:0000256" key="1">
    <source>
        <dbReference type="ARBA" id="ARBA00000085"/>
    </source>
</evidence>
<evidence type="ECO:0000256" key="2">
    <source>
        <dbReference type="ARBA" id="ARBA00004141"/>
    </source>
</evidence>
<organism evidence="13 14">
    <name type="scientific">Dyella tabacisoli</name>
    <dbReference type="NCBI Taxonomy" id="2282381"/>
    <lineage>
        <taxon>Bacteria</taxon>
        <taxon>Pseudomonadati</taxon>
        <taxon>Pseudomonadota</taxon>
        <taxon>Gammaproteobacteria</taxon>
        <taxon>Lysobacterales</taxon>
        <taxon>Rhodanobacteraceae</taxon>
        <taxon>Dyella</taxon>
    </lineage>
</organism>
<evidence type="ECO:0000256" key="8">
    <source>
        <dbReference type="ARBA" id="ARBA00022989"/>
    </source>
</evidence>
<dbReference type="InterPro" id="IPR004358">
    <property type="entry name" value="Sig_transdc_His_kin-like_C"/>
</dbReference>
<dbReference type="SUPFAM" id="SSF55874">
    <property type="entry name" value="ATPase domain of HSP90 chaperone/DNA topoisomerase II/histidine kinase"/>
    <property type="match status" value="1"/>
</dbReference>
<dbReference type="PROSITE" id="PS50109">
    <property type="entry name" value="HIS_KIN"/>
    <property type="match status" value="1"/>
</dbReference>
<dbReference type="SUPFAM" id="SSF47384">
    <property type="entry name" value="Homodimeric domain of signal transducing histidine kinase"/>
    <property type="match status" value="1"/>
</dbReference>
<evidence type="ECO:0000259" key="12">
    <source>
        <dbReference type="PROSITE" id="PS50109"/>
    </source>
</evidence>
<dbReference type="InterPro" id="IPR050428">
    <property type="entry name" value="TCS_sensor_his_kinase"/>
</dbReference>
<keyword evidence="5" id="KW-0808">Transferase</keyword>